<evidence type="ECO:0000256" key="2">
    <source>
        <dbReference type="ARBA" id="ARBA00006921"/>
    </source>
</evidence>
<evidence type="ECO:0000256" key="4">
    <source>
        <dbReference type="ARBA" id="ARBA00022989"/>
    </source>
</evidence>
<protein>
    <recommendedName>
        <fullName evidence="6">Copper transport protein</fullName>
    </recommendedName>
</protein>
<dbReference type="EMBL" id="ML978122">
    <property type="protein sequence ID" value="KAF2102903.1"/>
    <property type="molecule type" value="Genomic_DNA"/>
</dbReference>
<keyword evidence="3 6" id="KW-0812">Transmembrane</keyword>
<dbReference type="OrthoDB" id="161814at2759"/>
<keyword evidence="6" id="KW-0406">Ion transport</keyword>
<gene>
    <name evidence="7" type="ORF">NA57DRAFT_71887</name>
</gene>
<keyword evidence="8" id="KW-1185">Reference proteome</keyword>
<accession>A0A9P4IMY9</accession>
<name>A0A9P4IMY9_9PEZI</name>
<evidence type="ECO:0000313" key="8">
    <source>
        <dbReference type="Proteomes" id="UP000799772"/>
    </source>
</evidence>
<dbReference type="PANTHER" id="PTHR12483:SF73">
    <property type="entry name" value="COPPER TRANSPORT PROTEIN CTR3"/>
    <property type="match status" value="1"/>
</dbReference>
<dbReference type="AlphaFoldDB" id="A0A9P4IMY9"/>
<comment type="caution">
    <text evidence="7">The sequence shown here is derived from an EMBL/GenBank/DDBJ whole genome shotgun (WGS) entry which is preliminary data.</text>
</comment>
<keyword evidence="6" id="KW-0813">Transport</keyword>
<comment type="subcellular location">
    <subcellularLocation>
        <location evidence="1 6">Membrane</location>
        <topology evidence="1 6">Multi-pass membrane protein</topology>
    </subcellularLocation>
</comment>
<evidence type="ECO:0000256" key="5">
    <source>
        <dbReference type="ARBA" id="ARBA00023136"/>
    </source>
</evidence>
<feature type="transmembrane region" description="Helical" evidence="6">
    <location>
        <begin position="74"/>
        <end position="96"/>
    </location>
</feature>
<organism evidence="7 8">
    <name type="scientific">Rhizodiscina lignyota</name>
    <dbReference type="NCBI Taxonomy" id="1504668"/>
    <lineage>
        <taxon>Eukaryota</taxon>
        <taxon>Fungi</taxon>
        <taxon>Dikarya</taxon>
        <taxon>Ascomycota</taxon>
        <taxon>Pezizomycotina</taxon>
        <taxon>Dothideomycetes</taxon>
        <taxon>Pleosporomycetidae</taxon>
        <taxon>Aulographales</taxon>
        <taxon>Rhizodiscinaceae</taxon>
        <taxon>Rhizodiscina</taxon>
    </lineage>
</organism>
<dbReference type="GO" id="GO:0016020">
    <property type="term" value="C:membrane"/>
    <property type="evidence" value="ECO:0007669"/>
    <property type="project" value="UniProtKB-SubCell"/>
</dbReference>
<reference evidence="7" key="1">
    <citation type="journal article" date="2020" name="Stud. Mycol.">
        <title>101 Dothideomycetes genomes: a test case for predicting lifestyles and emergence of pathogens.</title>
        <authorList>
            <person name="Haridas S."/>
            <person name="Albert R."/>
            <person name="Binder M."/>
            <person name="Bloem J."/>
            <person name="Labutti K."/>
            <person name="Salamov A."/>
            <person name="Andreopoulos B."/>
            <person name="Baker S."/>
            <person name="Barry K."/>
            <person name="Bills G."/>
            <person name="Bluhm B."/>
            <person name="Cannon C."/>
            <person name="Castanera R."/>
            <person name="Culley D."/>
            <person name="Daum C."/>
            <person name="Ezra D."/>
            <person name="Gonzalez J."/>
            <person name="Henrissat B."/>
            <person name="Kuo A."/>
            <person name="Liang C."/>
            <person name="Lipzen A."/>
            <person name="Lutzoni F."/>
            <person name="Magnuson J."/>
            <person name="Mondo S."/>
            <person name="Nolan M."/>
            <person name="Ohm R."/>
            <person name="Pangilinan J."/>
            <person name="Park H.-J."/>
            <person name="Ramirez L."/>
            <person name="Alfaro M."/>
            <person name="Sun H."/>
            <person name="Tritt A."/>
            <person name="Yoshinaga Y."/>
            <person name="Zwiers L.-H."/>
            <person name="Turgeon B."/>
            <person name="Goodwin S."/>
            <person name="Spatafora J."/>
            <person name="Crous P."/>
            <person name="Grigoriev I."/>
        </authorList>
    </citation>
    <scope>NUCLEOTIDE SEQUENCE</scope>
    <source>
        <strain evidence="7">CBS 133067</strain>
    </source>
</reference>
<feature type="transmembrane region" description="Helical" evidence="6">
    <location>
        <begin position="193"/>
        <end position="211"/>
    </location>
</feature>
<dbReference type="Pfam" id="PF04145">
    <property type="entry name" value="Ctr"/>
    <property type="match status" value="1"/>
</dbReference>
<evidence type="ECO:0000256" key="6">
    <source>
        <dbReference type="RuleBase" id="RU367022"/>
    </source>
</evidence>
<sequence length="229" mass="24523">MSSSMSMSVPMSSMAMSSTVTAASAAATSSASSMGGMDMGGMDMSTGSHACKISMLWNWYTVDSCFLASSWHNTSHGMFAGSCIGVICLVLTLEFLRRLGKEYDRFLVRQSLQQRAVVNSGATSENGSGAGLQQGDGKADAAMVKSRMCVGGAAVSAQFRPNVLQQGVRALLHMLQFAVAYFIMLLAMYFNGYIIICIFIGAFLGFFIFGWETVQLDKSQEEEVTVCCG</sequence>
<keyword evidence="4 6" id="KW-1133">Transmembrane helix</keyword>
<evidence type="ECO:0000313" key="7">
    <source>
        <dbReference type="EMBL" id="KAF2102903.1"/>
    </source>
</evidence>
<keyword evidence="5 6" id="KW-0472">Membrane</keyword>
<dbReference type="GO" id="GO:0005375">
    <property type="term" value="F:copper ion transmembrane transporter activity"/>
    <property type="evidence" value="ECO:0007669"/>
    <property type="project" value="UniProtKB-UniRule"/>
</dbReference>
<comment type="similarity">
    <text evidence="2 6">Belongs to the copper transporter (Ctr) (TC 1.A.56) family. SLC31A subfamily.</text>
</comment>
<evidence type="ECO:0000256" key="1">
    <source>
        <dbReference type="ARBA" id="ARBA00004141"/>
    </source>
</evidence>
<keyword evidence="6" id="KW-0187">Copper transport</keyword>
<evidence type="ECO:0000256" key="3">
    <source>
        <dbReference type="ARBA" id="ARBA00022692"/>
    </source>
</evidence>
<keyword evidence="6" id="KW-0186">Copper</keyword>
<proteinExistence type="inferred from homology"/>
<dbReference type="PANTHER" id="PTHR12483">
    <property type="entry name" value="SOLUTE CARRIER FAMILY 31 COPPER TRANSPORTERS"/>
    <property type="match status" value="1"/>
</dbReference>
<dbReference type="InterPro" id="IPR007274">
    <property type="entry name" value="Cop_transporter"/>
</dbReference>
<dbReference type="Proteomes" id="UP000799772">
    <property type="component" value="Unassembled WGS sequence"/>
</dbReference>